<dbReference type="Gene3D" id="3.40.50.12780">
    <property type="entry name" value="N-terminal domain of ligase-like"/>
    <property type="match status" value="1"/>
</dbReference>
<comment type="similarity">
    <text evidence="1">Belongs to the ATP-dependent AMP-binding enzyme family.</text>
</comment>
<comment type="caution">
    <text evidence="5">The sequence shown here is derived from an EMBL/GenBank/DDBJ whole genome shotgun (WGS) entry which is preliminary data.</text>
</comment>
<dbReference type="InterPro" id="IPR045851">
    <property type="entry name" value="AMP-bd_C_sf"/>
</dbReference>
<dbReference type="GO" id="GO:0016877">
    <property type="term" value="F:ligase activity, forming carbon-sulfur bonds"/>
    <property type="evidence" value="ECO:0007669"/>
    <property type="project" value="UniProtKB-ARBA"/>
</dbReference>
<dbReference type="RefSeq" id="WP_039341718.1">
    <property type="nucleotide sequence ID" value="NZ_PGEZ01000001.1"/>
</dbReference>
<dbReference type="SUPFAM" id="SSF56801">
    <property type="entry name" value="Acetyl-CoA synthetase-like"/>
    <property type="match status" value="1"/>
</dbReference>
<evidence type="ECO:0000259" key="4">
    <source>
        <dbReference type="Pfam" id="PF13193"/>
    </source>
</evidence>
<evidence type="ECO:0000256" key="2">
    <source>
        <dbReference type="ARBA" id="ARBA00022598"/>
    </source>
</evidence>
<evidence type="ECO:0000313" key="6">
    <source>
        <dbReference type="Proteomes" id="UP000230842"/>
    </source>
</evidence>
<dbReference type="Pfam" id="PF00501">
    <property type="entry name" value="AMP-binding"/>
    <property type="match status" value="1"/>
</dbReference>
<evidence type="ECO:0000256" key="1">
    <source>
        <dbReference type="ARBA" id="ARBA00006432"/>
    </source>
</evidence>
<dbReference type="PANTHER" id="PTHR43767:SF12">
    <property type="entry name" value="AMP-DEPENDENT SYNTHETASE AND LIGASE"/>
    <property type="match status" value="1"/>
</dbReference>
<dbReference type="InterPro" id="IPR050237">
    <property type="entry name" value="ATP-dep_AMP-bd_enzyme"/>
</dbReference>
<evidence type="ECO:0000313" key="5">
    <source>
        <dbReference type="EMBL" id="PJJ57272.1"/>
    </source>
</evidence>
<organism evidence="5 6">
    <name type="scientific">Mumia flava</name>
    <dbReference type="NCBI Taxonomy" id="1348852"/>
    <lineage>
        <taxon>Bacteria</taxon>
        <taxon>Bacillati</taxon>
        <taxon>Actinomycetota</taxon>
        <taxon>Actinomycetes</taxon>
        <taxon>Propionibacteriales</taxon>
        <taxon>Nocardioidaceae</taxon>
        <taxon>Mumia</taxon>
    </lineage>
</organism>
<dbReference type="Pfam" id="PF13193">
    <property type="entry name" value="AMP-binding_C"/>
    <property type="match status" value="1"/>
</dbReference>
<name>A0A0B2BTA6_9ACTN</name>
<keyword evidence="6" id="KW-1185">Reference proteome</keyword>
<dbReference type="InterPro" id="IPR025110">
    <property type="entry name" value="AMP-bd_C"/>
</dbReference>
<dbReference type="InterPro" id="IPR000873">
    <property type="entry name" value="AMP-dep_synth/lig_dom"/>
</dbReference>
<dbReference type="PANTHER" id="PTHR43767">
    <property type="entry name" value="LONG-CHAIN-FATTY-ACID--COA LIGASE"/>
    <property type="match status" value="1"/>
</dbReference>
<dbReference type="OrthoDB" id="9803968at2"/>
<dbReference type="FunFam" id="3.30.300.30:FF:000008">
    <property type="entry name" value="2,3-dihydroxybenzoate-AMP ligase"/>
    <property type="match status" value="1"/>
</dbReference>
<reference evidence="5 6" key="1">
    <citation type="submission" date="2017-11" db="EMBL/GenBank/DDBJ databases">
        <title>Genomic Encyclopedia of Archaeal and Bacterial Type Strains, Phase II (KMG-II): From Individual Species to Whole Genera.</title>
        <authorList>
            <person name="Goeker M."/>
        </authorList>
    </citation>
    <scope>NUCLEOTIDE SEQUENCE [LARGE SCALE GENOMIC DNA]</scope>
    <source>
        <strain evidence="5 6">DSM 27763</strain>
    </source>
</reference>
<dbReference type="CDD" id="cd05936">
    <property type="entry name" value="FC-FACS_FadD_like"/>
    <property type="match status" value="1"/>
</dbReference>
<dbReference type="Gene3D" id="3.30.300.30">
    <property type="match status" value="1"/>
</dbReference>
<gene>
    <name evidence="5" type="ORF">CLV56_1499</name>
</gene>
<feature type="domain" description="AMP-binding enzyme C-terminal" evidence="4">
    <location>
        <begin position="435"/>
        <end position="510"/>
    </location>
</feature>
<dbReference type="PROSITE" id="PS00455">
    <property type="entry name" value="AMP_BINDING"/>
    <property type="match status" value="1"/>
</dbReference>
<evidence type="ECO:0000259" key="3">
    <source>
        <dbReference type="Pfam" id="PF00501"/>
    </source>
</evidence>
<dbReference type="Proteomes" id="UP000230842">
    <property type="component" value="Unassembled WGS sequence"/>
</dbReference>
<keyword evidence="2" id="KW-0436">Ligase</keyword>
<accession>A0A0B2BTA6</accession>
<dbReference type="InterPro" id="IPR042099">
    <property type="entry name" value="ANL_N_sf"/>
</dbReference>
<proteinExistence type="inferred from homology"/>
<feature type="domain" description="AMP-dependent synthetase/ligase" evidence="3">
    <location>
        <begin position="9"/>
        <end position="385"/>
    </location>
</feature>
<dbReference type="EMBL" id="PGEZ01000001">
    <property type="protein sequence ID" value="PJJ57272.1"/>
    <property type="molecule type" value="Genomic_DNA"/>
</dbReference>
<dbReference type="AlphaFoldDB" id="A0A0B2BTA6"/>
<dbReference type="InterPro" id="IPR020845">
    <property type="entry name" value="AMP-binding_CS"/>
</dbReference>
<protein>
    <submittedName>
        <fullName evidence="5">Long-chain acyl-CoA synthetase</fullName>
    </submittedName>
</protein>
<sequence length="516" mass="55454">MSNLASLLENSTASYPDRTAIVFGDTRLSYPQVNAAANQVANLLASRGIGHGDKVALSCPNLPYFSIVYYGILKSGATVVPLNVLLKGREVAYHLADSEARAYFAFQGTPELPMGQAAWEGFNATDGCEHFFLITADPTAPSPIEGAETFAAAVGNQPPTHDTVATDDSDTAVILYTSGTTGQPKGAELSHSNMLSNALTGEKLFGADASNPDTYLCVLPLFHSFGQTVIQNGAFGYGGTVVMLPRFEADAALGLLVKEKITFFAGVPTMYWGLLGALEGSEIPAGAVAENLRVAAAGGSSLPVEIIRDFKAKFDVDILEGYGLSETSPVASFAPLGAEPRPGSIGKPIPDVEMKLIDPDWKEITEVGDIGEIAIKGPNVMKGYYNRPEATDEVLQDGWFRTGDLGRKDEDGYYYIVDRAKDMIIRGGFNVYPRELEEVLMTHPAVSLVAVIGVPHDSHGEEVKAVVLKNAGDETTEEELVAWAKEQMAAYKYPRIIEFRDELPMTSTGKILKREL</sequence>